<comment type="caution">
    <text evidence="1">The sequence shown here is derived from an EMBL/GenBank/DDBJ whole genome shotgun (WGS) entry which is preliminary data.</text>
</comment>
<gene>
    <name evidence="1" type="ORF">IHE45_05G079700</name>
</gene>
<evidence type="ECO:0000313" key="1">
    <source>
        <dbReference type="EMBL" id="KAH7681791.1"/>
    </source>
</evidence>
<dbReference type="EMBL" id="CM037015">
    <property type="protein sequence ID" value="KAH7681791.1"/>
    <property type="molecule type" value="Genomic_DNA"/>
</dbReference>
<sequence length="473" mass="52159">MKFSAKTKFLGFTPQNPRQERGGARFPQFVSLIHWWSLMAVPSLDSLGEAEAERHPLIMAQSLDHVIDITSVGFTSSSTSRGDGPCNSDGLHHQDRSSASAQTLGPQSSLSLPTLQNTRNVPAMRRNDNYGRRRRSPMNSGFWISVELIASLSQITAAIIILLLSRHEHPRSPLFEWIIGYAAGLAATLPHLYWRYIYHNSRGGPRQNASQLRWNSSQNNSTESHADDAVNATQGLGAEQHWNLASLCFGRNLVASNPRLNSFMDHFKMALDCCFAVWFVVGNVWVFGGHSSAADAPNLYRLCIVFLAFSCIGYALPFILCATICCCLPCIISFLGIREDMPHNRGATADVINALPCYKFKYKRGQNGDDSEISSENMDEVGILAAGTDKERLISSEDTVCSICLTKFTDGIELRELPCSHFFHMECIDKWLKLNALCPLCKSEVGGSTAAFSSANSTSHQNEQRVGSSADPL</sequence>
<accession>A0ACB7W2W3</accession>
<organism evidence="1 2">
    <name type="scientific">Dioscorea alata</name>
    <name type="common">Purple yam</name>
    <dbReference type="NCBI Taxonomy" id="55571"/>
    <lineage>
        <taxon>Eukaryota</taxon>
        <taxon>Viridiplantae</taxon>
        <taxon>Streptophyta</taxon>
        <taxon>Embryophyta</taxon>
        <taxon>Tracheophyta</taxon>
        <taxon>Spermatophyta</taxon>
        <taxon>Magnoliopsida</taxon>
        <taxon>Liliopsida</taxon>
        <taxon>Dioscoreales</taxon>
        <taxon>Dioscoreaceae</taxon>
        <taxon>Dioscorea</taxon>
    </lineage>
</organism>
<evidence type="ECO:0000313" key="2">
    <source>
        <dbReference type="Proteomes" id="UP000827976"/>
    </source>
</evidence>
<proteinExistence type="predicted"/>
<reference evidence="2" key="1">
    <citation type="journal article" date="2022" name="Nat. Commun.">
        <title>Chromosome evolution and the genetic basis of agronomically important traits in greater yam.</title>
        <authorList>
            <person name="Bredeson J.V."/>
            <person name="Lyons J.B."/>
            <person name="Oniyinde I.O."/>
            <person name="Okereke N.R."/>
            <person name="Kolade O."/>
            <person name="Nnabue I."/>
            <person name="Nwadili C.O."/>
            <person name="Hribova E."/>
            <person name="Parker M."/>
            <person name="Nwogha J."/>
            <person name="Shu S."/>
            <person name="Carlson J."/>
            <person name="Kariba R."/>
            <person name="Muthemba S."/>
            <person name="Knop K."/>
            <person name="Barton G.J."/>
            <person name="Sherwood A.V."/>
            <person name="Lopez-Montes A."/>
            <person name="Asiedu R."/>
            <person name="Jamnadass R."/>
            <person name="Muchugi A."/>
            <person name="Goodstein D."/>
            <person name="Egesi C.N."/>
            <person name="Featherston J."/>
            <person name="Asfaw A."/>
            <person name="Simpson G.G."/>
            <person name="Dolezel J."/>
            <person name="Hendre P.S."/>
            <person name="Van Deynze A."/>
            <person name="Kumar P.L."/>
            <person name="Obidiegwu J.E."/>
            <person name="Bhattacharjee R."/>
            <person name="Rokhsar D.S."/>
        </authorList>
    </citation>
    <scope>NUCLEOTIDE SEQUENCE [LARGE SCALE GENOMIC DNA]</scope>
    <source>
        <strain evidence="2">cv. TDa95/00328</strain>
    </source>
</reference>
<keyword evidence="2" id="KW-1185">Reference proteome</keyword>
<protein>
    <submittedName>
        <fullName evidence="1">Anaphase-promoting complex (APC) subunit 11 protein</fullName>
    </submittedName>
</protein>
<name>A0ACB7W2W3_DIOAL</name>
<dbReference type="Proteomes" id="UP000827976">
    <property type="component" value="Chromosome 5"/>
</dbReference>